<evidence type="ECO:0008006" key="3">
    <source>
        <dbReference type="Google" id="ProtNLM"/>
    </source>
</evidence>
<dbReference type="AlphaFoldDB" id="F2TTK4"/>
<organism evidence="2">
    <name type="scientific">Ajellomyces dermatitidis (strain ATCC 18188 / CBS 674.68)</name>
    <name type="common">Blastomyces dermatitidis</name>
    <dbReference type="NCBI Taxonomy" id="653446"/>
    <lineage>
        <taxon>Eukaryota</taxon>
        <taxon>Fungi</taxon>
        <taxon>Dikarya</taxon>
        <taxon>Ascomycota</taxon>
        <taxon>Pezizomycotina</taxon>
        <taxon>Eurotiomycetes</taxon>
        <taxon>Eurotiomycetidae</taxon>
        <taxon>Onygenales</taxon>
        <taxon>Ajellomycetaceae</taxon>
        <taxon>Blastomyces</taxon>
    </lineage>
</organism>
<dbReference type="GO" id="GO:0016491">
    <property type="term" value="F:oxidoreductase activity"/>
    <property type="evidence" value="ECO:0007669"/>
    <property type="project" value="InterPro"/>
</dbReference>
<dbReference type="OrthoDB" id="4178830at2759"/>
<name>F2TTK4_AJEDA</name>
<accession>F2TTK4</accession>
<dbReference type="Proteomes" id="UP000007802">
    <property type="component" value="Unassembled WGS sequence"/>
</dbReference>
<dbReference type="NCBIfam" id="NF041278">
    <property type="entry name" value="CmcJ_NvfI_EfuI"/>
    <property type="match status" value="1"/>
</dbReference>
<dbReference type="HOGENOM" id="CLU_042688_0_1_1"/>
<comment type="similarity">
    <text evidence="1">Belongs to the asaB hydroxylase/desaturase family.</text>
</comment>
<reference evidence="2" key="1">
    <citation type="submission" date="2010-03" db="EMBL/GenBank/DDBJ databases">
        <title>Annotation of Blastomyces dermatitidis strain ATCC 18188.</title>
        <authorList>
            <consortium name="The Broad Institute Genome Sequencing Platform"/>
            <consortium name="Broad Institute Genome Sequencing Center for Infectious Disease."/>
            <person name="Cuomo C."/>
            <person name="Klein B."/>
            <person name="Sullivan T."/>
            <person name="Heitman J."/>
            <person name="Young S."/>
            <person name="Zeng Q."/>
            <person name="Gargeya S."/>
            <person name="Alvarado L."/>
            <person name="Berlin A.M."/>
            <person name="Chapman S.B."/>
            <person name="Chen Z."/>
            <person name="Freedman E."/>
            <person name="Gellesch M."/>
            <person name="Goldberg J."/>
            <person name="Griggs A."/>
            <person name="Gujja S."/>
            <person name="Heilman E."/>
            <person name="Heiman D."/>
            <person name="Howarth C."/>
            <person name="Mehta T."/>
            <person name="Neiman D."/>
            <person name="Pearson M."/>
            <person name="Roberts A."/>
            <person name="Saif S."/>
            <person name="Shea T."/>
            <person name="Shenoy N."/>
            <person name="Sisk P."/>
            <person name="Stolte C."/>
            <person name="Sykes S."/>
            <person name="White J."/>
            <person name="Yandava C."/>
            <person name="Haas B."/>
            <person name="Nusbaum C."/>
            <person name="Birren B."/>
        </authorList>
    </citation>
    <scope>NUCLEOTIDE SEQUENCE [LARGE SCALE GENOMIC DNA]</scope>
    <source>
        <strain evidence="2">ATCC 18188</strain>
    </source>
</reference>
<protein>
    <recommendedName>
        <fullName evidence="3">Methyltransferase</fullName>
    </recommendedName>
</protein>
<evidence type="ECO:0000313" key="2">
    <source>
        <dbReference type="EMBL" id="EGE86567.1"/>
    </source>
</evidence>
<dbReference type="InterPro" id="IPR044053">
    <property type="entry name" value="AsaB-like"/>
</dbReference>
<gene>
    <name evidence="2" type="ORF">BDDG_09513</name>
</gene>
<dbReference type="EMBL" id="GG749570">
    <property type="protein sequence ID" value="EGE86567.1"/>
    <property type="molecule type" value="Genomic_DNA"/>
</dbReference>
<dbReference type="PANTHER" id="PTHR34598">
    <property type="entry name" value="BLL6449 PROTEIN"/>
    <property type="match status" value="1"/>
</dbReference>
<evidence type="ECO:0000256" key="1">
    <source>
        <dbReference type="ARBA" id="ARBA00023604"/>
    </source>
</evidence>
<dbReference type="PANTHER" id="PTHR34598:SF3">
    <property type="entry name" value="OXIDOREDUCTASE AN1597"/>
    <property type="match status" value="1"/>
</dbReference>
<proteinExistence type="inferred from homology"/>
<sequence length="305" mass="35239">MSGPALFPDRKDVDHSDQLAPLYFLDRSELWDTVKPYNFHYFPKENFPLHNLQRSSHVTRVRSMRPLVPTLSLDAQGFEVHRLDTKMKYADFKDEERIQATYFRELEKYFNAKLGAKKVRALDFQLRQRDPQFPYFGGKPHPTPQPSLMVHVDVTLAATKAIIHELYGDSAAAQITKSKFQVITVWRPLAVPVRDWPLALCDASSVDQADFVDTDVIYPNYIAENRMLHFDADQKWYWLPDQTADEVLVFKAIDSDELLSSPCPHGAFPLPGQDQDTMSRRESIDVRLLVMYADMIYPESKPWAS</sequence>